<dbReference type="GO" id="GO:0046983">
    <property type="term" value="F:protein dimerization activity"/>
    <property type="evidence" value="ECO:0007669"/>
    <property type="project" value="InterPro"/>
</dbReference>
<name>A0A0C9UK31_SPHS4</name>
<feature type="domain" description="HAT C-terminal dimerisation" evidence="1">
    <location>
        <begin position="152"/>
        <end position="180"/>
    </location>
</feature>
<dbReference type="SUPFAM" id="SSF53098">
    <property type="entry name" value="Ribonuclease H-like"/>
    <property type="match status" value="1"/>
</dbReference>
<dbReference type="EMBL" id="KN837191">
    <property type="protein sequence ID" value="KIJ35234.1"/>
    <property type="molecule type" value="Genomic_DNA"/>
</dbReference>
<accession>A0A0C9UK31</accession>
<dbReference type="InterPro" id="IPR008906">
    <property type="entry name" value="HATC_C_dom"/>
</dbReference>
<proteinExistence type="predicted"/>
<dbReference type="Pfam" id="PF05699">
    <property type="entry name" value="Dimer_Tnp_hAT"/>
    <property type="match status" value="1"/>
</dbReference>
<gene>
    <name evidence="2" type="ORF">M422DRAFT_262618</name>
</gene>
<evidence type="ECO:0000259" key="1">
    <source>
        <dbReference type="Pfam" id="PF05699"/>
    </source>
</evidence>
<dbReference type="OrthoDB" id="1607513at2759"/>
<reference evidence="2 3" key="1">
    <citation type="submission" date="2014-06" db="EMBL/GenBank/DDBJ databases">
        <title>Evolutionary Origins and Diversification of the Mycorrhizal Mutualists.</title>
        <authorList>
            <consortium name="DOE Joint Genome Institute"/>
            <consortium name="Mycorrhizal Genomics Consortium"/>
            <person name="Kohler A."/>
            <person name="Kuo A."/>
            <person name="Nagy L.G."/>
            <person name="Floudas D."/>
            <person name="Copeland A."/>
            <person name="Barry K.W."/>
            <person name="Cichocki N."/>
            <person name="Veneault-Fourrey C."/>
            <person name="LaButti K."/>
            <person name="Lindquist E.A."/>
            <person name="Lipzen A."/>
            <person name="Lundell T."/>
            <person name="Morin E."/>
            <person name="Murat C."/>
            <person name="Riley R."/>
            <person name="Ohm R."/>
            <person name="Sun H."/>
            <person name="Tunlid A."/>
            <person name="Henrissat B."/>
            <person name="Grigoriev I.V."/>
            <person name="Hibbett D.S."/>
            <person name="Martin F."/>
        </authorList>
    </citation>
    <scope>NUCLEOTIDE SEQUENCE [LARGE SCALE GENOMIC DNA]</scope>
    <source>
        <strain evidence="2 3">SS14</strain>
    </source>
</reference>
<protein>
    <recommendedName>
        <fullName evidence="1">HAT C-terminal dimerisation domain-containing protein</fullName>
    </recommendedName>
</protein>
<dbReference type="Proteomes" id="UP000054279">
    <property type="component" value="Unassembled WGS sequence"/>
</dbReference>
<sequence length="185" mass="21091">MSATKKPILSSTHAVFKGLQDDILTFITGLPKTATLQLHTALLDSHCKLSDYFHMFDKSPYYIWAIMLDPRIRYHGLLFDHRDECNLLQLIEDCSGAHYATKVVSSSPPTVNNTPTTPGSPEKINFMARYSPCQPAESRDKLNEFIYLMPEDFKKCDPVKWWGAKKAQFPNLSQLARDILDQLLL</sequence>
<dbReference type="HOGENOM" id="CLU_1462205_0_0_1"/>
<evidence type="ECO:0000313" key="3">
    <source>
        <dbReference type="Proteomes" id="UP000054279"/>
    </source>
</evidence>
<dbReference type="AlphaFoldDB" id="A0A0C9UK31"/>
<organism evidence="2 3">
    <name type="scientific">Sphaerobolus stellatus (strain SS14)</name>
    <dbReference type="NCBI Taxonomy" id="990650"/>
    <lineage>
        <taxon>Eukaryota</taxon>
        <taxon>Fungi</taxon>
        <taxon>Dikarya</taxon>
        <taxon>Basidiomycota</taxon>
        <taxon>Agaricomycotina</taxon>
        <taxon>Agaricomycetes</taxon>
        <taxon>Phallomycetidae</taxon>
        <taxon>Geastrales</taxon>
        <taxon>Sphaerobolaceae</taxon>
        <taxon>Sphaerobolus</taxon>
    </lineage>
</organism>
<keyword evidence="3" id="KW-1185">Reference proteome</keyword>
<evidence type="ECO:0000313" key="2">
    <source>
        <dbReference type="EMBL" id="KIJ35234.1"/>
    </source>
</evidence>
<dbReference type="InterPro" id="IPR012337">
    <property type="entry name" value="RNaseH-like_sf"/>
</dbReference>